<name>A0ABN2L6S6_9MICO</name>
<reference evidence="8 9" key="1">
    <citation type="journal article" date="2019" name="Int. J. Syst. Evol. Microbiol.">
        <title>The Global Catalogue of Microorganisms (GCM) 10K type strain sequencing project: providing services to taxonomists for standard genome sequencing and annotation.</title>
        <authorList>
            <consortium name="The Broad Institute Genomics Platform"/>
            <consortium name="The Broad Institute Genome Sequencing Center for Infectious Disease"/>
            <person name="Wu L."/>
            <person name="Ma J."/>
        </authorList>
    </citation>
    <scope>NUCLEOTIDE SEQUENCE [LARGE SCALE GENOMIC DNA]</scope>
    <source>
        <strain evidence="8 9">JCM 14736</strain>
    </source>
</reference>
<dbReference type="Gene3D" id="1.10.3730.20">
    <property type="match status" value="1"/>
</dbReference>
<sequence>MLVAAILWGTTGTAATFAPHAGPLAIGAAAMGLGGLLQALIAGPQLRRDRVLLRGHPVLIGVGALAVAVYPLAFYAGMHLAGVAVGTVVALASGPIFAAILERAIDRTPLDARWFAGAGLGIAGTVLLAFGGHGGAGGSSMLGVALALLAGLAYAVYTWAARRLMAAGCGSRSAMGAVFGIGGILLLPVLAATGGPFLQDPRDLAVGAYMAIVPMFLGYLAFGAGLRTVPARTATVLTLAEPAVAAVLAWAVVGERLGGLGWAGIALIALSLVVFSLPRARS</sequence>
<evidence type="ECO:0000256" key="5">
    <source>
        <dbReference type="ARBA" id="ARBA00023136"/>
    </source>
</evidence>
<dbReference type="InterPro" id="IPR037185">
    <property type="entry name" value="EmrE-like"/>
</dbReference>
<evidence type="ECO:0000256" key="3">
    <source>
        <dbReference type="ARBA" id="ARBA00022692"/>
    </source>
</evidence>
<feature type="transmembrane region" description="Helical" evidence="6">
    <location>
        <begin position="173"/>
        <end position="192"/>
    </location>
</feature>
<evidence type="ECO:0000256" key="6">
    <source>
        <dbReference type="SAM" id="Phobius"/>
    </source>
</evidence>
<dbReference type="PANTHER" id="PTHR32322:SF2">
    <property type="entry name" value="EAMA DOMAIN-CONTAINING PROTEIN"/>
    <property type="match status" value="1"/>
</dbReference>
<feature type="transmembrane region" description="Helical" evidence="6">
    <location>
        <begin position="234"/>
        <end position="253"/>
    </location>
</feature>
<feature type="transmembrane region" description="Helical" evidence="6">
    <location>
        <begin position="80"/>
        <end position="100"/>
    </location>
</feature>
<gene>
    <name evidence="8" type="ORF">GCM10009768_00600</name>
</gene>
<comment type="similarity">
    <text evidence="2">Belongs to the EamA transporter family.</text>
</comment>
<comment type="caution">
    <text evidence="8">The sequence shown here is derived from an EMBL/GenBank/DDBJ whole genome shotgun (WGS) entry which is preliminary data.</text>
</comment>
<keyword evidence="5 6" id="KW-0472">Membrane</keyword>
<evidence type="ECO:0000256" key="4">
    <source>
        <dbReference type="ARBA" id="ARBA00022989"/>
    </source>
</evidence>
<evidence type="ECO:0000313" key="8">
    <source>
        <dbReference type="EMBL" id="GAA1776061.1"/>
    </source>
</evidence>
<dbReference type="EMBL" id="BAAAOB010000001">
    <property type="protein sequence ID" value="GAA1776061.1"/>
    <property type="molecule type" value="Genomic_DNA"/>
</dbReference>
<organism evidence="8 9">
    <name type="scientific">Leucobacter iarius</name>
    <dbReference type="NCBI Taxonomy" id="333963"/>
    <lineage>
        <taxon>Bacteria</taxon>
        <taxon>Bacillati</taxon>
        <taxon>Actinomycetota</taxon>
        <taxon>Actinomycetes</taxon>
        <taxon>Micrococcales</taxon>
        <taxon>Microbacteriaceae</taxon>
        <taxon>Leucobacter</taxon>
    </lineage>
</organism>
<protein>
    <submittedName>
        <fullName evidence="8">EamA family transporter</fullName>
    </submittedName>
</protein>
<feature type="transmembrane region" description="Helical" evidence="6">
    <location>
        <begin position="24"/>
        <end position="43"/>
    </location>
</feature>
<feature type="domain" description="EamA" evidence="7">
    <location>
        <begin position="1"/>
        <end position="129"/>
    </location>
</feature>
<feature type="transmembrane region" description="Helical" evidence="6">
    <location>
        <begin position="204"/>
        <end position="222"/>
    </location>
</feature>
<comment type="subcellular location">
    <subcellularLocation>
        <location evidence="1">Membrane</location>
        <topology evidence="1">Multi-pass membrane protein</topology>
    </subcellularLocation>
</comment>
<evidence type="ECO:0000259" key="7">
    <source>
        <dbReference type="Pfam" id="PF00892"/>
    </source>
</evidence>
<evidence type="ECO:0000256" key="2">
    <source>
        <dbReference type="ARBA" id="ARBA00007362"/>
    </source>
</evidence>
<feature type="transmembrane region" description="Helical" evidence="6">
    <location>
        <begin position="142"/>
        <end position="161"/>
    </location>
</feature>
<evidence type="ECO:0000313" key="9">
    <source>
        <dbReference type="Proteomes" id="UP001500851"/>
    </source>
</evidence>
<keyword evidence="9" id="KW-1185">Reference proteome</keyword>
<dbReference type="Pfam" id="PF00892">
    <property type="entry name" value="EamA"/>
    <property type="match status" value="2"/>
</dbReference>
<proteinExistence type="inferred from homology"/>
<dbReference type="Proteomes" id="UP001500851">
    <property type="component" value="Unassembled WGS sequence"/>
</dbReference>
<feature type="transmembrane region" description="Helical" evidence="6">
    <location>
        <begin position="259"/>
        <end position="277"/>
    </location>
</feature>
<dbReference type="InterPro" id="IPR000620">
    <property type="entry name" value="EamA_dom"/>
</dbReference>
<feature type="domain" description="EamA" evidence="7">
    <location>
        <begin position="142"/>
        <end position="276"/>
    </location>
</feature>
<dbReference type="PANTHER" id="PTHR32322">
    <property type="entry name" value="INNER MEMBRANE TRANSPORTER"/>
    <property type="match status" value="1"/>
</dbReference>
<evidence type="ECO:0000256" key="1">
    <source>
        <dbReference type="ARBA" id="ARBA00004141"/>
    </source>
</evidence>
<keyword evidence="4 6" id="KW-1133">Transmembrane helix</keyword>
<dbReference type="SUPFAM" id="SSF103481">
    <property type="entry name" value="Multidrug resistance efflux transporter EmrE"/>
    <property type="match status" value="2"/>
</dbReference>
<accession>A0ABN2L6S6</accession>
<feature type="transmembrane region" description="Helical" evidence="6">
    <location>
        <begin position="55"/>
        <end position="74"/>
    </location>
</feature>
<dbReference type="InterPro" id="IPR050638">
    <property type="entry name" value="AA-Vitamin_Transporters"/>
</dbReference>
<keyword evidence="3 6" id="KW-0812">Transmembrane</keyword>
<feature type="transmembrane region" description="Helical" evidence="6">
    <location>
        <begin position="112"/>
        <end position="130"/>
    </location>
</feature>